<sequence length="169" mass="19534">MVNILIKKYTIALPELEHAFRSFNFNTAATMDFIIEALLAVLVPFSDPVLLSKFLKNEALDDTFIFLRICLAFAPRFPWRCCYLFSGGLYDRRNEQMPRVYMGGRKTDQGVRVTHDSEDSPARLEPAPDPYNSSAHNLHFVILLAFLYCHSVLPPINHEQFDVMRVEEY</sequence>
<evidence type="ECO:0000313" key="1">
    <source>
        <dbReference type="EMBL" id="EYC42636.1"/>
    </source>
</evidence>
<name>A0A016WSR3_9BILA</name>
<dbReference type="AlphaFoldDB" id="A0A016WSR3"/>
<dbReference type="Proteomes" id="UP000024635">
    <property type="component" value="Unassembled WGS sequence"/>
</dbReference>
<gene>
    <name evidence="1" type="primary">Acey_s0522.g2879</name>
    <name evidence="1" type="ORF">Y032_0522g2879</name>
</gene>
<comment type="caution">
    <text evidence="1">The sequence shown here is derived from an EMBL/GenBank/DDBJ whole genome shotgun (WGS) entry which is preliminary data.</text>
</comment>
<keyword evidence="2" id="KW-1185">Reference proteome</keyword>
<protein>
    <submittedName>
        <fullName evidence="1">Uncharacterized protein</fullName>
    </submittedName>
</protein>
<accession>A0A016WSR3</accession>
<proteinExistence type="predicted"/>
<reference evidence="2" key="1">
    <citation type="journal article" date="2015" name="Nat. Genet.">
        <title>The genome and transcriptome of the zoonotic hookworm Ancylostoma ceylanicum identify infection-specific gene families.</title>
        <authorList>
            <person name="Schwarz E.M."/>
            <person name="Hu Y."/>
            <person name="Antoshechkin I."/>
            <person name="Miller M.M."/>
            <person name="Sternberg P.W."/>
            <person name="Aroian R.V."/>
        </authorList>
    </citation>
    <scope>NUCLEOTIDE SEQUENCE</scope>
    <source>
        <strain evidence="2">HY135</strain>
    </source>
</reference>
<evidence type="ECO:0000313" key="2">
    <source>
        <dbReference type="Proteomes" id="UP000024635"/>
    </source>
</evidence>
<organism evidence="1 2">
    <name type="scientific">Ancylostoma ceylanicum</name>
    <dbReference type="NCBI Taxonomy" id="53326"/>
    <lineage>
        <taxon>Eukaryota</taxon>
        <taxon>Metazoa</taxon>
        <taxon>Ecdysozoa</taxon>
        <taxon>Nematoda</taxon>
        <taxon>Chromadorea</taxon>
        <taxon>Rhabditida</taxon>
        <taxon>Rhabditina</taxon>
        <taxon>Rhabditomorpha</taxon>
        <taxon>Strongyloidea</taxon>
        <taxon>Ancylostomatidae</taxon>
        <taxon>Ancylostomatinae</taxon>
        <taxon>Ancylostoma</taxon>
    </lineage>
</organism>
<dbReference type="EMBL" id="JARK01000122">
    <property type="protein sequence ID" value="EYC42636.1"/>
    <property type="molecule type" value="Genomic_DNA"/>
</dbReference>